<comment type="caution">
    <text evidence="3">The sequence shown here is derived from an EMBL/GenBank/DDBJ whole genome shotgun (WGS) entry which is preliminary data.</text>
</comment>
<evidence type="ECO:0000313" key="4">
    <source>
        <dbReference type="Proteomes" id="UP000019489"/>
    </source>
</evidence>
<feature type="region of interest" description="Disordered" evidence="1">
    <location>
        <begin position="150"/>
        <end position="174"/>
    </location>
</feature>
<dbReference type="AlphaFoldDB" id="W9GAY5"/>
<name>W9GAY5_9MICO</name>
<accession>W9GAY5</accession>
<gene>
    <name evidence="3" type="ORF">N865_05965</name>
</gene>
<evidence type="ECO:0000256" key="1">
    <source>
        <dbReference type="SAM" id="MobiDB-lite"/>
    </source>
</evidence>
<evidence type="ECO:0008006" key="5">
    <source>
        <dbReference type="Google" id="ProtNLM"/>
    </source>
</evidence>
<proteinExistence type="predicted"/>
<sequence>MAVSVADLRQSIRTMEKNAWLQAERHVTAAGFWGNFQWVAGGAAAVLAAAASATAFNTMPVLAGVLALLAAAAAALVTALRPGDISEQHLKAAASYNALQSSARDLDELTPDADADDLLEALAAMTTTWVETTSRSPRIPRRLLRKTTTFDKSDENYFPRPRWLSADESRTGHA</sequence>
<keyword evidence="2" id="KW-0812">Transmembrane</keyword>
<keyword evidence="2" id="KW-1133">Transmembrane helix</keyword>
<reference evidence="3 4" key="1">
    <citation type="submission" date="2013-08" db="EMBL/GenBank/DDBJ databases">
        <title>Intrasporangium oryzae NRRL B-24470.</title>
        <authorList>
            <person name="Liu H."/>
            <person name="Wang G."/>
        </authorList>
    </citation>
    <scope>NUCLEOTIDE SEQUENCE [LARGE SCALE GENOMIC DNA]</scope>
    <source>
        <strain evidence="3 4">NRRL B-24470</strain>
    </source>
</reference>
<dbReference type="Proteomes" id="UP000019489">
    <property type="component" value="Unassembled WGS sequence"/>
</dbReference>
<dbReference type="STRING" id="1386089.N865_05965"/>
<organism evidence="3 4">
    <name type="scientific">Intrasporangium oryzae NRRL B-24470</name>
    <dbReference type="NCBI Taxonomy" id="1386089"/>
    <lineage>
        <taxon>Bacteria</taxon>
        <taxon>Bacillati</taxon>
        <taxon>Actinomycetota</taxon>
        <taxon>Actinomycetes</taxon>
        <taxon>Micrococcales</taxon>
        <taxon>Intrasporangiaceae</taxon>
        <taxon>Intrasporangium</taxon>
    </lineage>
</organism>
<dbReference type="NCBIfam" id="NF033632">
    <property type="entry name" value="SLATT_4"/>
    <property type="match status" value="1"/>
</dbReference>
<evidence type="ECO:0000256" key="2">
    <source>
        <dbReference type="SAM" id="Phobius"/>
    </source>
</evidence>
<dbReference type="EMBL" id="AWSA01000011">
    <property type="protein sequence ID" value="EWT02397.1"/>
    <property type="molecule type" value="Genomic_DNA"/>
</dbReference>
<feature type="transmembrane region" description="Helical" evidence="2">
    <location>
        <begin position="61"/>
        <end position="80"/>
    </location>
</feature>
<protein>
    <recommendedName>
        <fullName evidence="5">SMODS and SLOG-associating 2TM effector domain-containing protein</fullName>
    </recommendedName>
</protein>
<feature type="transmembrane region" description="Helical" evidence="2">
    <location>
        <begin position="35"/>
        <end position="55"/>
    </location>
</feature>
<keyword evidence="2" id="KW-0472">Membrane</keyword>
<evidence type="ECO:0000313" key="3">
    <source>
        <dbReference type="EMBL" id="EWT02397.1"/>
    </source>
</evidence>
<keyword evidence="4" id="KW-1185">Reference proteome</keyword>
<feature type="compositionally biased region" description="Basic and acidic residues" evidence="1">
    <location>
        <begin position="165"/>
        <end position="174"/>
    </location>
</feature>